<evidence type="ECO:0000259" key="7">
    <source>
        <dbReference type="Pfam" id="PF08240"/>
    </source>
</evidence>
<reference evidence="8 9" key="1">
    <citation type="journal article" date="2015" name="Genome Announc.">
        <title>Expanding the biotechnology potential of lactobacilli through comparative genomics of 213 strains and associated genera.</title>
        <authorList>
            <person name="Sun Z."/>
            <person name="Harris H.M."/>
            <person name="McCann A."/>
            <person name="Guo C."/>
            <person name="Argimon S."/>
            <person name="Zhang W."/>
            <person name="Yang X."/>
            <person name="Jeffery I.B."/>
            <person name="Cooney J.C."/>
            <person name="Kagawa T.F."/>
            <person name="Liu W."/>
            <person name="Song Y."/>
            <person name="Salvetti E."/>
            <person name="Wrobel A."/>
            <person name="Rasinkangas P."/>
            <person name="Parkhill J."/>
            <person name="Rea M.C."/>
            <person name="O'Sullivan O."/>
            <person name="Ritari J."/>
            <person name="Douillard F.P."/>
            <person name="Paul Ross R."/>
            <person name="Yang R."/>
            <person name="Briner A.E."/>
            <person name="Felis G.E."/>
            <person name="de Vos W.M."/>
            <person name="Barrangou R."/>
            <person name="Klaenhammer T.R."/>
            <person name="Caufield P.W."/>
            <person name="Cui Y."/>
            <person name="Zhang H."/>
            <person name="O'Toole P.W."/>
        </authorList>
    </citation>
    <scope>NUCLEOTIDE SEQUENCE [LARGE SCALE GENOMIC DNA]</scope>
    <source>
        <strain evidence="8 9">DSM 19971</strain>
    </source>
</reference>
<dbReference type="Gene3D" id="3.90.180.10">
    <property type="entry name" value="Medium-chain alcohol dehydrogenases, catalytic domain"/>
    <property type="match status" value="1"/>
</dbReference>
<dbReference type="Pfam" id="PF00107">
    <property type="entry name" value="ADH_zinc_N"/>
    <property type="match status" value="1"/>
</dbReference>
<proteinExistence type="inferred from homology"/>
<dbReference type="GO" id="GO:0008270">
    <property type="term" value="F:zinc ion binding"/>
    <property type="evidence" value="ECO:0007669"/>
    <property type="project" value="InterPro"/>
</dbReference>
<name>A0A0R1PM55_9LACO</name>
<dbReference type="PROSITE" id="PS00059">
    <property type="entry name" value="ADH_ZINC"/>
    <property type="match status" value="1"/>
</dbReference>
<dbReference type="GO" id="GO:0016491">
    <property type="term" value="F:oxidoreductase activity"/>
    <property type="evidence" value="ECO:0007669"/>
    <property type="project" value="UniProtKB-KW"/>
</dbReference>
<evidence type="ECO:0000313" key="9">
    <source>
        <dbReference type="Proteomes" id="UP000051155"/>
    </source>
</evidence>
<dbReference type="AlphaFoldDB" id="A0A0R1PM55"/>
<accession>A0A0R1PM55</accession>
<dbReference type="Pfam" id="PF08240">
    <property type="entry name" value="ADH_N"/>
    <property type="match status" value="1"/>
</dbReference>
<dbReference type="SUPFAM" id="SSF50129">
    <property type="entry name" value="GroES-like"/>
    <property type="match status" value="1"/>
</dbReference>
<evidence type="ECO:0000313" key="8">
    <source>
        <dbReference type="EMBL" id="KRL33201.1"/>
    </source>
</evidence>
<dbReference type="InterPro" id="IPR013154">
    <property type="entry name" value="ADH-like_N"/>
</dbReference>
<dbReference type="PANTHER" id="PTHR42813:SF2">
    <property type="entry name" value="DEHYDROGENASE, ZINC-CONTAINING, PUTATIVE (AFU_ORTHOLOGUE AFUA_2G02810)-RELATED"/>
    <property type="match status" value="1"/>
</dbReference>
<evidence type="ECO:0000256" key="1">
    <source>
        <dbReference type="ARBA" id="ARBA00001947"/>
    </source>
</evidence>
<dbReference type="InterPro" id="IPR011032">
    <property type="entry name" value="GroES-like_sf"/>
</dbReference>
<dbReference type="STRING" id="1423812.FD20_GL002009"/>
<keyword evidence="4" id="KW-0560">Oxidoreductase</keyword>
<evidence type="ECO:0000256" key="3">
    <source>
        <dbReference type="ARBA" id="ARBA00022833"/>
    </source>
</evidence>
<comment type="cofactor">
    <cofactor evidence="1 5">
        <name>Zn(2+)</name>
        <dbReference type="ChEBI" id="CHEBI:29105"/>
    </cofactor>
</comment>
<organism evidence="8 9">
    <name type="scientific">Liquorilactobacillus uvarum DSM 19971</name>
    <dbReference type="NCBI Taxonomy" id="1423812"/>
    <lineage>
        <taxon>Bacteria</taxon>
        <taxon>Bacillati</taxon>
        <taxon>Bacillota</taxon>
        <taxon>Bacilli</taxon>
        <taxon>Lactobacillales</taxon>
        <taxon>Lactobacillaceae</taxon>
        <taxon>Liquorilactobacillus</taxon>
    </lineage>
</organism>
<dbReference type="PANTHER" id="PTHR42813">
    <property type="entry name" value="ZINC-TYPE ALCOHOL DEHYDROGENASE-LIKE"/>
    <property type="match status" value="1"/>
</dbReference>
<sequence length="407" mass="44959">MTYIKRDDKLSSKSENIAFTKRRDFMRAVTWQGNEKMEVKTVPDPTIEEPTDMIVRITATAICGSDLHLYHNGKPVMEEDYVVGHEPMGIVEEVGSAVTKVKKGDRVVIPFNIGCGECHFCANHMESQCDNSNPNPMFDQGGLFGFGKMEGNYPGGQAEYLRVPFADFTSFVVPDSDLPDEKVLFLSDVLPTAYWSVEHSGMKPGDTVIVLGSGPIGLFVQKFAKMKGAKRVIAVDNVDYRLQHAKKMNGVEIVNFSDVSKVGSELYEMTKGGAEVVIDCVGMDGVAPIKEKTKDILTPQSGSYSPIQTASEAVKKFGTLMVTGVYMTPATNFPFQDFFTRNVNIKMGQAPVIHLMPKIYDMIEKGEFDPSDIITHTMPLERAAEAYDIFDKKADNSIKVVLKPGMS</sequence>
<dbReference type="CDD" id="cd08283">
    <property type="entry name" value="FDH_like_1"/>
    <property type="match status" value="1"/>
</dbReference>
<evidence type="ECO:0000256" key="5">
    <source>
        <dbReference type="RuleBase" id="RU361277"/>
    </source>
</evidence>
<keyword evidence="3 5" id="KW-0862">Zinc</keyword>
<dbReference type="SUPFAM" id="SSF51735">
    <property type="entry name" value="NAD(P)-binding Rossmann-fold domains"/>
    <property type="match status" value="1"/>
</dbReference>
<comment type="similarity">
    <text evidence="5">Belongs to the zinc-containing alcohol dehydrogenase family.</text>
</comment>
<dbReference type="PATRIC" id="fig|1423812.3.peg.2132"/>
<feature type="domain" description="Alcohol dehydrogenase-like C-terminal" evidence="6">
    <location>
        <begin position="215"/>
        <end position="282"/>
    </location>
</feature>
<dbReference type="InterPro" id="IPR002328">
    <property type="entry name" value="ADH_Zn_CS"/>
</dbReference>
<feature type="domain" description="Alcohol dehydrogenase-like N-terminal" evidence="7">
    <location>
        <begin position="50"/>
        <end position="167"/>
    </location>
</feature>
<keyword evidence="9" id="KW-1185">Reference proteome</keyword>
<comment type="caution">
    <text evidence="8">The sequence shown here is derived from an EMBL/GenBank/DDBJ whole genome shotgun (WGS) entry which is preliminary data.</text>
</comment>
<gene>
    <name evidence="8" type="ORF">FD20_GL002009</name>
</gene>
<evidence type="ECO:0000256" key="4">
    <source>
        <dbReference type="ARBA" id="ARBA00023002"/>
    </source>
</evidence>
<dbReference type="EMBL" id="AZEG01000052">
    <property type="protein sequence ID" value="KRL33201.1"/>
    <property type="molecule type" value="Genomic_DNA"/>
</dbReference>
<dbReference type="InterPro" id="IPR036291">
    <property type="entry name" value="NAD(P)-bd_dom_sf"/>
</dbReference>
<evidence type="ECO:0000259" key="6">
    <source>
        <dbReference type="Pfam" id="PF00107"/>
    </source>
</evidence>
<dbReference type="Proteomes" id="UP000051155">
    <property type="component" value="Unassembled WGS sequence"/>
</dbReference>
<protein>
    <submittedName>
        <fullName evidence="8">Alcohol dehydrogenase</fullName>
    </submittedName>
</protein>
<evidence type="ECO:0000256" key="2">
    <source>
        <dbReference type="ARBA" id="ARBA00022723"/>
    </source>
</evidence>
<dbReference type="Gene3D" id="3.40.50.720">
    <property type="entry name" value="NAD(P)-binding Rossmann-like Domain"/>
    <property type="match status" value="1"/>
</dbReference>
<dbReference type="InterPro" id="IPR013149">
    <property type="entry name" value="ADH-like_C"/>
</dbReference>
<keyword evidence="2 5" id="KW-0479">Metal-binding</keyword>